<sequence>MTMKILVTGGAGFIGSHYVRALLGPRGDGSVGVTAGQPDLCRQSGQPRSRPRRRAVRLRPR</sequence>
<organism evidence="3">
    <name type="scientific">Streptomyces peucetius subsp. caesius ATCC 27952</name>
    <dbReference type="NCBI Taxonomy" id="316280"/>
    <lineage>
        <taxon>Bacteria</taxon>
        <taxon>Bacillati</taxon>
        <taxon>Actinomycetota</taxon>
        <taxon>Actinomycetes</taxon>
        <taxon>Kitasatosporales</taxon>
        <taxon>Streptomycetaceae</taxon>
        <taxon>Streptomyces</taxon>
    </lineage>
</organism>
<feature type="domain" description="NAD-dependent epimerase/dehydratase" evidence="2">
    <location>
        <begin position="5"/>
        <end position="35"/>
    </location>
</feature>
<dbReference type="EMBL" id="GQ169535">
    <property type="protein sequence ID" value="ACS68802.1"/>
    <property type="molecule type" value="Genomic_DNA"/>
</dbReference>
<evidence type="ECO:0000256" key="1">
    <source>
        <dbReference type="SAM" id="MobiDB-lite"/>
    </source>
</evidence>
<dbReference type="SUPFAM" id="SSF51735">
    <property type="entry name" value="NAD(P)-binding Rossmann-fold domains"/>
    <property type="match status" value="1"/>
</dbReference>
<reference evidence="3" key="1">
    <citation type="submission" date="2009-05" db="EMBL/GenBank/DDBJ databases">
        <title>Gene analysis, cloning and expression of glucose-1-phosphate thymidylyltransferase, dnmL, and a truncated TDP-D-glucose 4,6-dehydratase, dnmM.</title>
        <authorList>
            <person name="Singh B."/>
            <person name="Sohng J.K."/>
        </authorList>
    </citation>
    <scope>NUCLEOTIDE SEQUENCE</scope>
    <source>
        <strain evidence="3">ATCC 27952</strain>
    </source>
</reference>
<dbReference type="Pfam" id="PF01370">
    <property type="entry name" value="Epimerase"/>
    <property type="match status" value="1"/>
</dbReference>
<evidence type="ECO:0000313" key="3">
    <source>
        <dbReference type="EMBL" id="ACS68802.1"/>
    </source>
</evidence>
<evidence type="ECO:0000259" key="2">
    <source>
        <dbReference type="Pfam" id="PF01370"/>
    </source>
</evidence>
<dbReference type="AlphaFoldDB" id="C6K8M1"/>
<accession>C6K8M1</accession>
<protein>
    <submittedName>
        <fullName evidence="3">Truncated TDP-D-glucose 4,6-dehydratase</fullName>
    </submittedName>
</protein>
<feature type="region of interest" description="Disordered" evidence="1">
    <location>
        <begin position="27"/>
        <end position="61"/>
    </location>
</feature>
<feature type="compositionally biased region" description="Basic residues" evidence="1">
    <location>
        <begin position="49"/>
        <end position="61"/>
    </location>
</feature>
<gene>
    <name evidence="3" type="primary">dnmM</name>
</gene>
<name>C6K8M1_STRC0</name>
<dbReference type="InterPro" id="IPR036291">
    <property type="entry name" value="NAD(P)-bd_dom_sf"/>
</dbReference>
<proteinExistence type="predicted"/>
<dbReference type="Gene3D" id="3.40.50.720">
    <property type="entry name" value="NAD(P)-binding Rossmann-like Domain"/>
    <property type="match status" value="1"/>
</dbReference>
<dbReference type="InterPro" id="IPR001509">
    <property type="entry name" value="Epimerase_deHydtase"/>
</dbReference>